<dbReference type="EMBL" id="CP068046">
    <property type="protein sequence ID" value="QQR38068.1"/>
    <property type="molecule type" value="Genomic_DNA"/>
</dbReference>
<accession>A0ABX7C2R6</accession>
<keyword evidence="2" id="KW-1185">Reference proteome</keyword>
<name>A0ABX7C2R6_9HYPH</name>
<reference evidence="1 2" key="1">
    <citation type="submission" date="2021-01" db="EMBL/GenBank/DDBJ databases">
        <title>Genome seq and assembly of Devosia sp. LEGU1.</title>
        <authorList>
            <person name="Chhetri G."/>
        </authorList>
    </citation>
    <scope>NUCLEOTIDE SEQUENCE [LARGE SCALE GENOMIC DNA]</scope>
    <source>
        <strain evidence="1 2">LEGU1</strain>
    </source>
</reference>
<evidence type="ECO:0000313" key="1">
    <source>
        <dbReference type="EMBL" id="QQR38068.1"/>
    </source>
</evidence>
<evidence type="ECO:0000313" key="2">
    <source>
        <dbReference type="Proteomes" id="UP000595857"/>
    </source>
</evidence>
<gene>
    <name evidence="1" type="ORF">JI748_09685</name>
</gene>
<dbReference type="RefSeq" id="WP_201629939.1">
    <property type="nucleotide sequence ID" value="NZ_CP068046.1"/>
</dbReference>
<protein>
    <submittedName>
        <fullName evidence="1">Uncharacterized protein</fullName>
    </submittedName>
</protein>
<proteinExistence type="predicted"/>
<dbReference type="Proteomes" id="UP000595857">
    <property type="component" value="Chromosome"/>
</dbReference>
<sequence length="125" mass="13852">MSKRDALRGYLLHVAANAEGPLTLSSEQIWVVFASTFDDFTDFDKAFTEALVWMSAEGLVRYHSLSEGTNGEGMVVGLVTTQKGQEVHQDASVQRSAFAETNALHPDEAVMLGRFLEDWLSKTRL</sequence>
<organism evidence="1 2">
    <name type="scientific">Devosia rhizoryzae</name>
    <dbReference type="NCBI Taxonomy" id="2774137"/>
    <lineage>
        <taxon>Bacteria</taxon>
        <taxon>Pseudomonadati</taxon>
        <taxon>Pseudomonadota</taxon>
        <taxon>Alphaproteobacteria</taxon>
        <taxon>Hyphomicrobiales</taxon>
        <taxon>Devosiaceae</taxon>
        <taxon>Devosia</taxon>
    </lineage>
</organism>